<dbReference type="GO" id="GO:0008270">
    <property type="term" value="F:zinc ion binding"/>
    <property type="evidence" value="ECO:0007669"/>
    <property type="project" value="TreeGrafter"/>
</dbReference>
<dbReference type="InterPro" id="IPR000555">
    <property type="entry name" value="JAMM/MPN+_dom"/>
</dbReference>
<evidence type="ECO:0000259" key="6">
    <source>
        <dbReference type="PROSITE" id="PS50249"/>
    </source>
</evidence>
<dbReference type="GO" id="GO:0008235">
    <property type="term" value="F:metalloexopeptidase activity"/>
    <property type="evidence" value="ECO:0007669"/>
    <property type="project" value="TreeGrafter"/>
</dbReference>
<gene>
    <name evidence="7" type="ORF">GK047_22240</name>
</gene>
<evidence type="ECO:0000256" key="1">
    <source>
        <dbReference type="ARBA" id="ARBA00022670"/>
    </source>
</evidence>
<dbReference type="SUPFAM" id="SSF102712">
    <property type="entry name" value="JAB1/MPN domain"/>
    <property type="match status" value="1"/>
</dbReference>
<name>A0A6G4A313_9BACL</name>
<dbReference type="Gene3D" id="3.40.140.10">
    <property type="entry name" value="Cytidine Deaminase, domain 2"/>
    <property type="match status" value="1"/>
</dbReference>
<accession>A0A6G4A313</accession>
<dbReference type="EMBL" id="JAAIKC010000010">
    <property type="protein sequence ID" value="NEW08720.1"/>
    <property type="molecule type" value="Genomic_DNA"/>
</dbReference>
<evidence type="ECO:0000256" key="2">
    <source>
        <dbReference type="ARBA" id="ARBA00022723"/>
    </source>
</evidence>
<dbReference type="GO" id="GO:0006508">
    <property type="term" value="P:proteolysis"/>
    <property type="evidence" value="ECO:0007669"/>
    <property type="project" value="UniProtKB-KW"/>
</dbReference>
<keyword evidence="1" id="KW-0645">Protease</keyword>
<dbReference type="PANTHER" id="PTHR34858">
    <property type="entry name" value="CYSO-CYSTEINE PEPTIDASE"/>
    <property type="match status" value="1"/>
</dbReference>
<dbReference type="InterPro" id="IPR028090">
    <property type="entry name" value="JAB_dom_prok"/>
</dbReference>
<organism evidence="7">
    <name type="scientific">Paenibacillus sp. SYP-B3998</name>
    <dbReference type="NCBI Taxonomy" id="2678564"/>
    <lineage>
        <taxon>Bacteria</taxon>
        <taxon>Bacillati</taxon>
        <taxon>Bacillota</taxon>
        <taxon>Bacilli</taxon>
        <taxon>Bacillales</taxon>
        <taxon>Paenibacillaceae</taxon>
        <taxon>Paenibacillus</taxon>
    </lineage>
</organism>
<dbReference type="Pfam" id="PF14464">
    <property type="entry name" value="Prok-JAB"/>
    <property type="match status" value="1"/>
</dbReference>
<keyword evidence="3" id="KW-0378">Hydrolase</keyword>
<keyword evidence="2" id="KW-0479">Metal-binding</keyword>
<evidence type="ECO:0000256" key="5">
    <source>
        <dbReference type="ARBA" id="ARBA00023049"/>
    </source>
</evidence>
<dbReference type="SMART" id="SM00232">
    <property type="entry name" value="JAB_MPN"/>
    <property type="match status" value="1"/>
</dbReference>
<sequence length="138" mass="15562">MIQIQDELHKKLIDYCISTLPYEACGFITGTVISQTIEAISMIPSKNHASNPRHHFEMSPHDIIPVLVNPKTKVIGIFHSHPTAPPAPSEADIATLWHTFPTYWIVSLQNPFKPELQIYQIKKAPQTSIHKLSFVIGQ</sequence>
<dbReference type="PANTHER" id="PTHR34858:SF1">
    <property type="entry name" value="CYSO-CYSTEINE PEPTIDASE"/>
    <property type="match status" value="1"/>
</dbReference>
<evidence type="ECO:0000313" key="7">
    <source>
        <dbReference type="EMBL" id="NEW08720.1"/>
    </source>
</evidence>
<protein>
    <submittedName>
        <fullName evidence="7">M67 family metallopeptidase</fullName>
    </submittedName>
</protein>
<keyword evidence="4" id="KW-0862">Zinc</keyword>
<evidence type="ECO:0000256" key="3">
    <source>
        <dbReference type="ARBA" id="ARBA00022801"/>
    </source>
</evidence>
<dbReference type="PROSITE" id="PS50249">
    <property type="entry name" value="MPN"/>
    <property type="match status" value="1"/>
</dbReference>
<dbReference type="RefSeq" id="WP_163951844.1">
    <property type="nucleotide sequence ID" value="NZ_JAAIKC010000010.1"/>
</dbReference>
<feature type="domain" description="MPN" evidence="6">
    <location>
        <begin position="2"/>
        <end position="136"/>
    </location>
</feature>
<dbReference type="InterPro" id="IPR051929">
    <property type="entry name" value="VirAsm_ModProt"/>
</dbReference>
<keyword evidence="5" id="KW-0482">Metalloprotease</keyword>
<dbReference type="AlphaFoldDB" id="A0A6G4A313"/>
<dbReference type="InterPro" id="IPR037518">
    <property type="entry name" value="MPN"/>
</dbReference>
<evidence type="ECO:0000256" key="4">
    <source>
        <dbReference type="ARBA" id="ARBA00022833"/>
    </source>
</evidence>
<dbReference type="CDD" id="cd08070">
    <property type="entry name" value="MPN_like"/>
    <property type="match status" value="1"/>
</dbReference>
<comment type="caution">
    <text evidence="7">The sequence shown here is derived from an EMBL/GenBank/DDBJ whole genome shotgun (WGS) entry which is preliminary data.</text>
</comment>
<proteinExistence type="predicted"/>
<reference evidence="7" key="1">
    <citation type="submission" date="2020-02" db="EMBL/GenBank/DDBJ databases">
        <authorList>
            <person name="Shen X.-R."/>
            <person name="Zhang Y.-X."/>
        </authorList>
    </citation>
    <scope>NUCLEOTIDE SEQUENCE</scope>
    <source>
        <strain evidence="7">SYP-B3998</strain>
    </source>
</reference>